<dbReference type="InterPro" id="IPR058240">
    <property type="entry name" value="rSAM_sf"/>
</dbReference>
<dbReference type="Pfam" id="PF04055">
    <property type="entry name" value="Radical_SAM"/>
    <property type="match status" value="1"/>
</dbReference>
<evidence type="ECO:0000256" key="1">
    <source>
        <dbReference type="ARBA" id="ARBA00022691"/>
    </source>
</evidence>
<dbReference type="OrthoDB" id="9782387at2"/>
<protein>
    <submittedName>
        <fullName evidence="6">Radical SAM domain heme biosynthesis protein</fullName>
    </submittedName>
</protein>
<dbReference type="SMART" id="SM00729">
    <property type="entry name" value="Elp3"/>
    <property type="match status" value="1"/>
</dbReference>
<dbReference type="InterPro" id="IPR050377">
    <property type="entry name" value="Radical_SAM_PqqE_MftC-like"/>
</dbReference>
<keyword evidence="1" id="KW-0949">S-adenosyl-L-methionine</keyword>
<dbReference type="AlphaFoldDB" id="A0A139PN80"/>
<gene>
    <name evidence="6" type="ORF">SMIDD26_01565</name>
</gene>
<dbReference type="SUPFAM" id="SSF102114">
    <property type="entry name" value="Radical SAM enzymes"/>
    <property type="match status" value="1"/>
</dbReference>
<dbReference type="SFLD" id="SFLDG01067">
    <property type="entry name" value="SPASM/twitch_domain_containing"/>
    <property type="match status" value="1"/>
</dbReference>
<dbReference type="PATRIC" id="fig|28037.233.peg.1837"/>
<dbReference type="PANTHER" id="PTHR11228">
    <property type="entry name" value="RADICAL SAM DOMAIN PROTEIN"/>
    <property type="match status" value="1"/>
</dbReference>
<sequence>MTETIKDITDVIKLYRENRNLYSVTIEITSFCNWRCEHCYISEYNQKGFDLDTFRNLLVQLRELGTFEIVFTGGEVFAHPFAMKYIKIAREMFFNVIIYSNVSMLNEQRIAILSDLYIDYISCTIFSMDKEIHDQITNKKGSLERCLHNLELLKKFDILVEVKTPLFLQNINSIDKVYDFCKKNNFKYKVDTQIVPRRGTIGNEVRVKSLTLKQLIPILKKIDEINGVTFVHKNENFLTCSSVQLSLYITCLGAVQPCSLYSRSIGNIYLTPIREIWNRSAFNKIAKYTLKNSKNCSTCAISNYCTQCPGIALSESGDSRNCSTICKKTALARSIVYADLS</sequence>
<evidence type="ECO:0000259" key="5">
    <source>
        <dbReference type="PROSITE" id="PS51918"/>
    </source>
</evidence>
<dbReference type="EMBL" id="LQOD01000369">
    <property type="protein sequence ID" value="KXT91611.1"/>
    <property type="molecule type" value="Genomic_DNA"/>
</dbReference>
<keyword evidence="4" id="KW-0411">Iron-sulfur</keyword>
<dbReference type="InterPro" id="IPR006638">
    <property type="entry name" value="Elp3/MiaA/NifB-like_rSAM"/>
</dbReference>
<reference evidence="6 7" key="1">
    <citation type="submission" date="2016-01" db="EMBL/GenBank/DDBJ databases">
        <title>Highly variable Streptococcus oralis are common among viridans streptococci isolated from primates.</title>
        <authorList>
            <person name="Denapaite D."/>
            <person name="Rieger M."/>
            <person name="Koendgen S."/>
            <person name="Brueckner R."/>
            <person name="Ochigava I."/>
            <person name="Kappeler P."/>
            <person name="Maetz-Rensing K."/>
            <person name="Leendertz F."/>
            <person name="Hakenbeck R."/>
        </authorList>
    </citation>
    <scope>NUCLEOTIDE SEQUENCE [LARGE SCALE GENOMIC DNA]</scope>
    <source>
        <strain evidence="6 7">DD26</strain>
    </source>
</reference>
<keyword evidence="2" id="KW-0479">Metal-binding</keyword>
<dbReference type="Pfam" id="PF13186">
    <property type="entry name" value="SPASM"/>
    <property type="match status" value="1"/>
</dbReference>
<dbReference type="Proteomes" id="UP000070458">
    <property type="component" value="Unassembled WGS sequence"/>
</dbReference>
<proteinExistence type="predicted"/>
<dbReference type="InterPro" id="IPR007197">
    <property type="entry name" value="rSAM"/>
</dbReference>
<organism evidence="6 7">
    <name type="scientific">Streptococcus mitis</name>
    <dbReference type="NCBI Taxonomy" id="28037"/>
    <lineage>
        <taxon>Bacteria</taxon>
        <taxon>Bacillati</taxon>
        <taxon>Bacillota</taxon>
        <taxon>Bacilli</taxon>
        <taxon>Lactobacillales</taxon>
        <taxon>Streptococcaceae</taxon>
        <taxon>Streptococcus</taxon>
        <taxon>Streptococcus mitis group</taxon>
    </lineage>
</organism>
<comment type="caution">
    <text evidence="6">The sequence shown here is derived from an EMBL/GenBank/DDBJ whole genome shotgun (WGS) entry which is preliminary data.</text>
</comment>
<evidence type="ECO:0000256" key="3">
    <source>
        <dbReference type="ARBA" id="ARBA00023004"/>
    </source>
</evidence>
<evidence type="ECO:0000256" key="4">
    <source>
        <dbReference type="ARBA" id="ARBA00023014"/>
    </source>
</evidence>
<accession>A0A139PN80</accession>
<evidence type="ECO:0000256" key="2">
    <source>
        <dbReference type="ARBA" id="ARBA00022723"/>
    </source>
</evidence>
<dbReference type="PANTHER" id="PTHR11228:SF7">
    <property type="entry name" value="PQQA PEPTIDE CYCLASE"/>
    <property type="match status" value="1"/>
</dbReference>
<dbReference type="Gene3D" id="3.20.20.70">
    <property type="entry name" value="Aldolase class I"/>
    <property type="match status" value="1"/>
</dbReference>
<evidence type="ECO:0000313" key="7">
    <source>
        <dbReference type="Proteomes" id="UP000070458"/>
    </source>
</evidence>
<dbReference type="CDD" id="cd01335">
    <property type="entry name" value="Radical_SAM"/>
    <property type="match status" value="1"/>
</dbReference>
<evidence type="ECO:0000313" key="6">
    <source>
        <dbReference type="EMBL" id="KXT91611.1"/>
    </source>
</evidence>
<dbReference type="InterPro" id="IPR013785">
    <property type="entry name" value="Aldolase_TIM"/>
</dbReference>
<dbReference type="RefSeq" id="WP_061439813.1">
    <property type="nucleotide sequence ID" value="NZ_KQ970290.1"/>
</dbReference>
<dbReference type="InterPro" id="IPR023885">
    <property type="entry name" value="4Fe4S-binding_SPASM_dom"/>
</dbReference>
<keyword evidence="3" id="KW-0408">Iron</keyword>
<dbReference type="NCBIfam" id="TIGR04085">
    <property type="entry name" value="rSAM_more_4Fe4S"/>
    <property type="match status" value="1"/>
</dbReference>
<dbReference type="GO" id="GO:0051536">
    <property type="term" value="F:iron-sulfur cluster binding"/>
    <property type="evidence" value="ECO:0007669"/>
    <property type="project" value="UniProtKB-KW"/>
</dbReference>
<dbReference type="GO" id="GO:0046872">
    <property type="term" value="F:metal ion binding"/>
    <property type="evidence" value="ECO:0007669"/>
    <property type="project" value="UniProtKB-KW"/>
</dbReference>
<name>A0A139PN80_STRMT</name>
<feature type="domain" description="Radical SAM core" evidence="5">
    <location>
        <begin position="18"/>
        <end position="226"/>
    </location>
</feature>
<dbReference type="SFLD" id="SFLDS00029">
    <property type="entry name" value="Radical_SAM"/>
    <property type="match status" value="1"/>
</dbReference>
<dbReference type="GO" id="GO:0003824">
    <property type="term" value="F:catalytic activity"/>
    <property type="evidence" value="ECO:0007669"/>
    <property type="project" value="InterPro"/>
</dbReference>
<dbReference type="PROSITE" id="PS51918">
    <property type="entry name" value="RADICAL_SAM"/>
    <property type="match status" value="1"/>
</dbReference>